<gene>
    <name evidence="2" type="ORF">KDI_28560</name>
</gene>
<sequence length="71" mass="7833">MGIFYLLHKSGRSCFSTKVSKNECSYGIIAQCSRSIASNGPMGDFLDSGNNQPKMRTFDDTDPYDDDGDPE</sequence>
<comment type="caution">
    <text evidence="2">The sequence shown here is derived from an EMBL/GenBank/DDBJ whole genome shotgun (WGS) entry which is preliminary data.</text>
</comment>
<accession>A0A5A5TCW2</accession>
<evidence type="ECO:0000313" key="2">
    <source>
        <dbReference type="EMBL" id="GCF09292.1"/>
    </source>
</evidence>
<dbReference type="AlphaFoldDB" id="A0A5A5TCW2"/>
<evidence type="ECO:0000256" key="1">
    <source>
        <dbReference type="SAM" id="MobiDB-lite"/>
    </source>
</evidence>
<keyword evidence="3" id="KW-1185">Reference proteome</keyword>
<feature type="region of interest" description="Disordered" evidence="1">
    <location>
        <begin position="41"/>
        <end position="71"/>
    </location>
</feature>
<dbReference type="Proteomes" id="UP000322530">
    <property type="component" value="Unassembled WGS sequence"/>
</dbReference>
<proteinExistence type="predicted"/>
<organism evidence="2 3">
    <name type="scientific">Dictyobacter arantiisoli</name>
    <dbReference type="NCBI Taxonomy" id="2014874"/>
    <lineage>
        <taxon>Bacteria</taxon>
        <taxon>Bacillati</taxon>
        <taxon>Chloroflexota</taxon>
        <taxon>Ktedonobacteria</taxon>
        <taxon>Ktedonobacterales</taxon>
        <taxon>Dictyobacteraceae</taxon>
        <taxon>Dictyobacter</taxon>
    </lineage>
</organism>
<dbReference type="EMBL" id="BIXY01000040">
    <property type="protein sequence ID" value="GCF09292.1"/>
    <property type="molecule type" value="Genomic_DNA"/>
</dbReference>
<reference evidence="2 3" key="1">
    <citation type="submission" date="2019-01" db="EMBL/GenBank/DDBJ databases">
        <title>Draft genome sequence of Dictyobacter sp. Uno17.</title>
        <authorList>
            <person name="Wang C.M."/>
            <person name="Zheng Y."/>
            <person name="Sakai Y."/>
            <person name="Abe K."/>
            <person name="Yokota A."/>
            <person name="Yabe S."/>
        </authorList>
    </citation>
    <scope>NUCLEOTIDE SEQUENCE [LARGE SCALE GENOMIC DNA]</scope>
    <source>
        <strain evidence="2 3">Uno17</strain>
    </source>
</reference>
<feature type="compositionally biased region" description="Acidic residues" evidence="1">
    <location>
        <begin position="60"/>
        <end position="71"/>
    </location>
</feature>
<protein>
    <submittedName>
        <fullName evidence="2">Uncharacterized protein</fullName>
    </submittedName>
</protein>
<name>A0A5A5TCW2_9CHLR</name>
<evidence type="ECO:0000313" key="3">
    <source>
        <dbReference type="Proteomes" id="UP000322530"/>
    </source>
</evidence>